<evidence type="ECO:0000313" key="1">
    <source>
        <dbReference type="EMBL" id="KAF7301103.1"/>
    </source>
</evidence>
<dbReference type="Gene3D" id="3.80.10.10">
    <property type="entry name" value="Ribonuclease Inhibitor"/>
    <property type="match status" value="1"/>
</dbReference>
<reference evidence="1" key="1">
    <citation type="submission" date="2020-05" db="EMBL/GenBank/DDBJ databases">
        <title>Mycena genomes resolve the evolution of fungal bioluminescence.</title>
        <authorList>
            <person name="Tsai I.J."/>
        </authorList>
    </citation>
    <scope>NUCLEOTIDE SEQUENCE</scope>
    <source>
        <strain evidence="1">171206Taipei</strain>
    </source>
</reference>
<comment type="caution">
    <text evidence="1">The sequence shown here is derived from an EMBL/GenBank/DDBJ whole genome shotgun (WGS) entry which is preliminary data.</text>
</comment>
<protein>
    <recommendedName>
        <fullName evidence="3">F-box domain-containing protein</fullName>
    </recommendedName>
</protein>
<keyword evidence="2" id="KW-1185">Reference proteome</keyword>
<proteinExistence type="predicted"/>
<evidence type="ECO:0008006" key="3">
    <source>
        <dbReference type="Google" id="ProtNLM"/>
    </source>
</evidence>
<name>A0A8H6SLB5_9AGAR</name>
<evidence type="ECO:0000313" key="2">
    <source>
        <dbReference type="Proteomes" id="UP000636479"/>
    </source>
</evidence>
<dbReference type="GeneID" id="59345975"/>
<dbReference type="AlphaFoldDB" id="A0A8H6SLB5"/>
<dbReference type="OrthoDB" id="3005190at2759"/>
<dbReference type="SUPFAM" id="SSF52047">
    <property type="entry name" value="RNI-like"/>
    <property type="match status" value="1"/>
</dbReference>
<organism evidence="1 2">
    <name type="scientific">Mycena indigotica</name>
    <dbReference type="NCBI Taxonomy" id="2126181"/>
    <lineage>
        <taxon>Eukaryota</taxon>
        <taxon>Fungi</taxon>
        <taxon>Dikarya</taxon>
        <taxon>Basidiomycota</taxon>
        <taxon>Agaricomycotina</taxon>
        <taxon>Agaricomycetes</taxon>
        <taxon>Agaricomycetidae</taxon>
        <taxon>Agaricales</taxon>
        <taxon>Marasmiineae</taxon>
        <taxon>Mycenaceae</taxon>
        <taxon>Mycena</taxon>
    </lineage>
</organism>
<dbReference type="EMBL" id="JACAZF010000006">
    <property type="protein sequence ID" value="KAF7301103.1"/>
    <property type="molecule type" value="Genomic_DNA"/>
</dbReference>
<dbReference type="Proteomes" id="UP000636479">
    <property type="component" value="Unassembled WGS sequence"/>
</dbReference>
<dbReference type="RefSeq" id="XP_037219103.1">
    <property type="nucleotide sequence ID" value="XM_037363459.1"/>
</dbReference>
<accession>A0A8H6SLB5</accession>
<gene>
    <name evidence="1" type="ORF">MIND_00674300</name>
</gene>
<sequence length="519" mass="58145">MSQSSASNSPMDWPHSHIFYDILAQSATPGFEDHARSLLGNAEQQISRMYVQPAASGQTHQQLVARVAALKYAVSPVRRLPADILLEIFRTVIHESQASSSGNEAFVPVFCLASVCFYWRQLVITAPRLWPTTMILRGPACSPQYLETTKTLLQRSSPYSLDITVRPRVLFSSREPPIMMTSNIMDIVVGSAHRWRRISVVFNATPFLSTTQLSGPLCHLCEIDFPQKLVLDQRLALFLDAPKLTRVRLYGADFTKMLLPWSQLTKLKLGAVASSDFLIVLEQCNSLVDLELDGVVRGEDTIISFVSRASVISMPHLHDLRIAMLDYRTFDPFFSNFGFPSLLTLIIRTANVITEPELGQSFPSFLQRCPALEYLEFFGCILGRASLGSMLLRIPSLTHLKLNCCFDCVDNAFFERLTYRATDLDPPAPCLQKLELDCVGNNYSGDAVLAMVRSRWWESDAFQVLPTSPRVARWKAIYISASNYGAKFSDEFKAAVAELCAEGLAFAVKVYNPADYDEY</sequence>
<dbReference type="InterPro" id="IPR032675">
    <property type="entry name" value="LRR_dom_sf"/>
</dbReference>